<dbReference type="Gene3D" id="3.90.320.10">
    <property type="match status" value="1"/>
</dbReference>
<dbReference type="InterPro" id="IPR014017">
    <property type="entry name" value="DNA_helicase_UvrD-like_C"/>
</dbReference>
<evidence type="ECO:0000256" key="13">
    <source>
        <dbReference type="ARBA" id="ARBA00034617"/>
    </source>
</evidence>
<comment type="similarity">
    <text evidence="15">Belongs to the helicase family. UvrD subfamily.</text>
</comment>
<evidence type="ECO:0000313" key="19">
    <source>
        <dbReference type="EMBL" id="SET49732.1"/>
    </source>
</evidence>
<dbReference type="SUPFAM" id="SSF52980">
    <property type="entry name" value="Restriction endonuclease-like"/>
    <property type="match status" value="1"/>
</dbReference>
<gene>
    <name evidence="15" type="primary">recB</name>
    <name evidence="19" type="ORF">SAMN05660429_01965</name>
</gene>
<dbReference type="InterPro" id="IPR004586">
    <property type="entry name" value="RecB"/>
</dbReference>
<keyword evidence="5 15" id="KW-0378">Hydrolase</keyword>
<comment type="subunit">
    <text evidence="15">Heterotrimer of RecB, RecC and RecD. All subunits contribute to DNA-binding. Interacts with RecA.</text>
</comment>
<dbReference type="GO" id="GO:0000287">
    <property type="term" value="F:magnesium ion binding"/>
    <property type="evidence" value="ECO:0007669"/>
    <property type="project" value="UniProtKB-UniRule"/>
</dbReference>
<dbReference type="InterPro" id="IPR038726">
    <property type="entry name" value="PDDEXK_AddAB-type"/>
</dbReference>
<evidence type="ECO:0000256" key="9">
    <source>
        <dbReference type="ARBA" id="ARBA00022842"/>
    </source>
</evidence>
<keyword evidence="4 15" id="KW-0227">DNA damage</keyword>
<keyword evidence="7 15" id="KW-0269">Exonuclease</keyword>
<evidence type="ECO:0000256" key="3">
    <source>
        <dbReference type="ARBA" id="ARBA00022741"/>
    </source>
</evidence>
<dbReference type="EC" id="5.6.2.4" evidence="15"/>
<feature type="binding site" evidence="15">
    <location>
        <position position="925"/>
    </location>
    <ligand>
        <name>Mg(2+)</name>
        <dbReference type="ChEBI" id="CHEBI:18420"/>
    </ligand>
</feature>
<dbReference type="EC" id="3.1.11.5" evidence="15"/>
<evidence type="ECO:0000256" key="12">
    <source>
        <dbReference type="ARBA" id="ARBA00023235"/>
    </source>
</evidence>
<comment type="catalytic activity">
    <reaction evidence="14 15">
        <text>ATP + H2O = ADP + phosphate + H(+)</text>
        <dbReference type="Rhea" id="RHEA:13065"/>
        <dbReference type="ChEBI" id="CHEBI:15377"/>
        <dbReference type="ChEBI" id="CHEBI:15378"/>
        <dbReference type="ChEBI" id="CHEBI:30616"/>
        <dbReference type="ChEBI" id="CHEBI:43474"/>
        <dbReference type="ChEBI" id="CHEBI:456216"/>
        <dbReference type="EC" id="5.6.2.4"/>
    </reaction>
</comment>
<dbReference type="InterPro" id="IPR027417">
    <property type="entry name" value="P-loop_NTPase"/>
</dbReference>
<dbReference type="GO" id="GO:0008854">
    <property type="term" value="F:exodeoxyribonuclease V activity"/>
    <property type="evidence" value="ECO:0007669"/>
    <property type="project" value="UniProtKB-EC"/>
</dbReference>
<dbReference type="PANTHER" id="PTHR11070">
    <property type="entry name" value="UVRD / RECB / PCRA DNA HELICASE FAMILY MEMBER"/>
    <property type="match status" value="1"/>
</dbReference>
<comment type="catalytic activity">
    <reaction evidence="13 15">
        <text>Couples ATP hydrolysis with the unwinding of duplex DNA by translocating in the 3'-5' direction.</text>
        <dbReference type="EC" id="5.6.2.4"/>
    </reaction>
</comment>
<dbReference type="STRING" id="349064.SAMN05660429_01965"/>
<dbReference type="OrthoDB" id="9810135at2"/>
<feature type="binding site" evidence="16">
    <location>
        <begin position="19"/>
        <end position="26"/>
    </location>
    <ligand>
        <name>ATP</name>
        <dbReference type="ChEBI" id="CHEBI:30616"/>
    </ligand>
</feature>
<evidence type="ECO:0000259" key="18">
    <source>
        <dbReference type="PROSITE" id="PS51217"/>
    </source>
</evidence>
<dbReference type="GO" id="GO:0005524">
    <property type="term" value="F:ATP binding"/>
    <property type="evidence" value="ECO:0007669"/>
    <property type="project" value="UniProtKB-UniRule"/>
</dbReference>
<evidence type="ECO:0000256" key="16">
    <source>
        <dbReference type="PROSITE-ProRule" id="PRU00560"/>
    </source>
</evidence>
<keyword evidence="11 15" id="KW-0234">DNA repair</keyword>
<evidence type="ECO:0000256" key="1">
    <source>
        <dbReference type="ARBA" id="ARBA00022722"/>
    </source>
</evidence>
<feature type="domain" description="UvrD-like helicase C-terminal" evidence="18">
    <location>
        <begin position="450"/>
        <end position="718"/>
    </location>
</feature>
<comment type="miscellaneous">
    <text evidence="15">In the RecBCD complex, RecB has a slow 3'-5' helicase, an exonuclease activity and loads RecA onto ssDNA, RecD has a fast 5'-3' helicase activity, while RecC stimulates the ATPase and processivity of the RecB helicase and contributes to recognition of the Chi site.</text>
</comment>
<keyword evidence="8 15" id="KW-0067">ATP-binding</keyword>
<feature type="active site" description="For nuclease activity" evidence="15">
    <location>
        <position position="1053"/>
    </location>
</feature>
<feature type="binding site" evidence="15">
    <location>
        <position position="1053"/>
    </location>
    <ligand>
        <name>Mg(2+)</name>
        <dbReference type="ChEBI" id="CHEBI:18420"/>
    </ligand>
</feature>
<accession>A0A1I0EW66</accession>
<evidence type="ECO:0000256" key="2">
    <source>
        <dbReference type="ARBA" id="ARBA00022723"/>
    </source>
</evidence>
<dbReference type="GO" id="GO:0043138">
    <property type="term" value="F:3'-5' DNA helicase activity"/>
    <property type="evidence" value="ECO:0007669"/>
    <property type="project" value="UniProtKB-UniRule"/>
</dbReference>
<dbReference type="Proteomes" id="UP000199308">
    <property type="component" value="Unassembled WGS sequence"/>
</dbReference>
<evidence type="ECO:0000256" key="4">
    <source>
        <dbReference type="ARBA" id="ARBA00022763"/>
    </source>
</evidence>
<dbReference type="GO" id="GO:0016887">
    <property type="term" value="F:ATP hydrolysis activity"/>
    <property type="evidence" value="ECO:0007669"/>
    <property type="project" value="RHEA"/>
</dbReference>
<comment type="catalytic activity">
    <reaction evidence="15">
        <text>Exonucleolytic cleavage (in the presence of ATP) in either 5'- to 3'- or 3'- to 5'-direction to yield 5'-phosphooligonucleotides.</text>
        <dbReference type="EC" id="3.1.11.5"/>
    </reaction>
</comment>
<keyword evidence="3 15" id="KW-0547">Nucleotide-binding</keyword>
<comment type="domain">
    <text evidence="15">The C-terminal domain has nuclease activity and interacts with RecD. It interacts with RecA, facilitating its loading onto ssDNA.</text>
</comment>
<protein>
    <recommendedName>
        <fullName evidence="15">RecBCD enzyme subunit RecB</fullName>
        <ecNumber evidence="15">3.1.11.5</ecNumber>
        <ecNumber evidence="15">5.6.2.4</ecNumber>
    </recommendedName>
    <alternativeName>
        <fullName evidence="15">DNA 3'-5' helicase subunit RecB</fullName>
    </alternativeName>
    <alternativeName>
        <fullName evidence="15">Exonuclease V subunit RecB</fullName>
        <shortName evidence="15">ExoV subunit RecB</shortName>
    </alternativeName>
    <alternativeName>
        <fullName evidence="15">Helicase/nuclease RecBCD subunit RecB</fullName>
    </alternativeName>
</protein>
<organism evidence="19 20">
    <name type="scientific">Thalassotalea agarivorans</name>
    <name type="common">Thalassomonas agarivorans</name>
    <dbReference type="NCBI Taxonomy" id="349064"/>
    <lineage>
        <taxon>Bacteria</taxon>
        <taxon>Pseudomonadati</taxon>
        <taxon>Pseudomonadota</taxon>
        <taxon>Gammaproteobacteria</taxon>
        <taxon>Alteromonadales</taxon>
        <taxon>Colwelliaceae</taxon>
        <taxon>Thalassotalea</taxon>
    </lineage>
</organism>
<evidence type="ECO:0000259" key="17">
    <source>
        <dbReference type="PROSITE" id="PS51198"/>
    </source>
</evidence>
<evidence type="ECO:0000313" key="20">
    <source>
        <dbReference type="Proteomes" id="UP000199308"/>
    </source>
</evidence>
<dbReference type="NCBIfam" id="TIGR00609">
    <property type="entry name" value="recB"/>
    <property type="match status" value="1"/>
</dbReference>
<feature type="region of interest" description="DNA-binding and helicase activity, interacts with RecC" evidence="15">
    <location>
        <begin position="1"/>
        <end position="831"/>
    </location>
</feature>
<keyword evidence="6 15" id="KW-0347">Helicase</keyword>
<keyword evidence="10 15" id="KW-0238">DNA-binding</keyword>
<evidence type="ECO:0000256" key="14">
    <source>
        <dbReference type="ARBA" id="ARBA00048988"/>
    </source>
</evidence>
<evidence type="ECO:0000256" key="6">
    <source>
        <dbReference type="ARBA" id="ARBA00022806"/>
    </source>
</evidence>
<dbReference type="GO" id="GO:0000724">
    <property type="term" value="P:double-strand break repair via homologous recombination"/>
    <property type="evidence" value="ECO:0007669"/>
    <property type="project" value="UniProtKB-UniRule"/>
</dbReference>
<dbReference type="PROSITE" id="PS51217">
    <property type="entry name" value="UVRD_HELICASE_CTER"/>
    <property type="match status" value="1"/>
</dbReference>
<dbReference type="PANTHER" id="PTHR11070:SF23">
    <property type="entry name" value="RECBCD ENZYME SUBUNIT RECB"/>
    <property type="match status" value="1"/>
</dbReference>
<dbReference type="Pfam" id="PF00580">
    <property type="entry name" value="UvrD-helicase"/>
    <property type="match status" value="1"/>
</dbReference>
<dbReference type="RefSeq" id="WP_093329670.1">
    <property type="nucleotide sequence ID" value="NZ_AP027363.1"/>
</dbReference>
<dbReference type="InterPro" id="IPR000212">
    <property type="entry name" value="DNA_helicase_UvrD/REP"/>
</dbReference>
<dbReference type="GO" id="GO:0003677">
    <property type="term" value="F:DNA binding"/>
    <property type="evidence" value="ECO:0007669"/>
    <property type="project" value="UniProtKB-UniRule"/>
</dbReference>
<comment type="function">
    <text evidence="15">A helicase/nuclease that prepares dsDNA breaks (DSB) for recombinational DNA repair. Binds to DSBs and unwinds DNA via a highly rapid and processive ATP-dependent bidirectional helicase activity. Unwinds dsDNA until it encounters a Chi (crossover hotspot instigator) sequence from the 3' direction. Cuts ssDNA a few nucleotides 3' to the Chi site. The properties and activities of the enzyme are changed at Chi. The Chi-altered holoenzyme produces a long 3'-ssDNA overhang and facilitates RecA-binding to the ssDNA for homologous DNA recombination and repair. Holoenzyme degrades any linearized DNA that is unable to undergo homologous recombination. In the holoenzyme this subunit contributes ATPase, 3'-5' helicase, exonuclease activity and loads RecA onto ssDNA.</text>
</comment>
<evidence type="ECO:0000256" key="15">
    <source>
        <dbReference type="HAMAP-Rule" id="MF_01485"/>
    </source>
</evidence>
<comment type="cofactor">
    <cofactor evidence="15">
        <name>Mg(2+)</name>
        <dbReference type="ChEBI" id="CHEBI:18420"/>
    </cofactor>
    <text evidence="15">Binds 1 Mg(2+) ion per subunit.</text>
</comment>
<evidence type="ECO:0000256" key="11">
    <source>
        <dbReference type="ARBA" id="ARBA00023204"/>
    </source>
</evidence>
<evidence type="ECO:0000256" key="10">
    <source>
        <dbReference type="ARBA" id="ARBA00023125"/>
    </source>
</evidence>
<keyword evidence="12 15" id="KW-0413">Isomerase</keyword>
<dbReference type="HAMAP" id="MF_01485">
    <property type="entry name" value="RecB"/>
    <property type="match status" value="1"/>
</dbReference>
<keyword evidence="2 15" id="KW-0479">Metal-binding</keyword>
<dbReference type="PROSITE" id="PS51198">
    <property type="entry name" value="UVRD_HELICASE_ATP_BIND"/>
    <property type="match status" value="1"/>
</dbReference>
<dbReference type="GO" id="GO:0009338">
    <property type="term" value="C:exodeoxyribonuclease V complex"/>
    <property type="evidence" value="ECO:0007669"/>
    <property type="project" value="TreeGrafter"/>
</dbReference>
<dbReference type="AlphaFoldDB" id="A0A1I0EW66"/>
<keyword evidence="9 15" id="KW-0460">Magnesium</keyword>
<dbReference type="SUPFAM" id="SSF52540">
    <property type="entry name" value="P-loop containing nucleoside triphosphate hydrolases"/>
    <property type="match status" value="1"/>
</dbReference>
<dbReference type="CDD" id="cd22352">
    <property type="entry name" value="RecB_C-like"/>
    <property type="match status" value="1"/>
</dbReference>
<sequence>MELLNAASIPLEKIHLIEASAGTGKTYNITRIYLRLLLEKQLDVEQILVMTFTKDATEEIKGRIDGFLRESIEQWDTWIESDDKYKVLLAQRIDANSAKLLLQKALVNLDQASIYTIHGFCKRVLTEHAFASGLLFDANMESDDRDVAIQAVEDRYRLFAKQDKQGFVALSEFWPTPDKFLAQFANAIYSDKALSVVDKQAFVDAISHKANGVLQAIDSELDLITRELIDKKSGKDKEKRIEELAQLKTELNAIVQTPEDALKVTSKFGSGTRFSRSQHKDTFKAVFEPLKDLAKLQDKLPTWLSKITSFTTAKTLIEEIRLNMVEQKLKLNQLSFDDLIRSLAKQFDDKDFNHVLASTLRSQFPVALVDEFQDTDPLQFQILKALYLGQQNTAMYLIGDPKQAIYGFRGGDIFTYLKARTVCDHQWVMDTNYRSSRHMINGYNRLFWGAPLNEQARDVFGYDIPYPQIKSPDTSTSELSELGLSQGALKFVACELEEESTEGQKLEQIALWCGQLASDILSNGKVKAKHIAVLVRDGKEADLISESLKRFNIGAVYLSNRQDLFQSSHAKALLTVLKGVLFVENDRYFNAALACEFINYDAAKLSHVQHDELAWQEIKLQFADLRNLWLEQGFIAMAFNLLHQLIRVKQFEQDRALTNILHLIEVLQHASNEHNTPQALVQFLHRSVHAPQTSQENELRLESEDNLVKIITQHGSKGLEYPIVFIPFSCRHKSPIKFGTQDITTYAYHDDKLAPHLTLGANEQIKEWVAQEGYAEAIRLLYVAITRAEQCCYIPVAELKDAHLSPLGKTLGASTPEALIASVKALAEEMPQDISFMQAPAVAIPAPRSTDEENTATVIKLPSFNAKIERDWWLSSFSALSRNVRNHGVSLPDRDALLTLEDTTNIAPKLRFDIAKGAHTGNLLHDVFEHVDFTQPQWPQAIEKPLARYGKLPSAFSEVDLTKWFDDVIATKFTLPGGESLSLAELPWHQTLRESEFYFPMHRAKGHTLTNVLNEHRTQSVLASLPSFHSLKGMMHGFIDLIFEHQGKYYVCDYKSTHLGNDFTHYAPQALADDIALHNYDLQYLIYSVALHRYLKTTLPNYRYEQHFGGAFYFYLRGMSTQAPTDSGVFYRDIAYRHIEALDRLFEGEYTEERQGEKYV</sequence>
<keyword evidence="20" id="KW-1185">Reference proteome</keyword>
<feature type="region of interest" description="Nuclease activity, interacts with RecD and RecA" evidence="15">
    <location>
        <begin position="871"/>
        <end position="1160"/>
    </location>
</feature>
<dbReference type="EMBL" id="FOHK01000008">
    <property type="protein sequence ID" value="SET49732.1"/>
    <property type="molecule type" value="Genomic_DNA"/>
</dbReference>
<evidence type="ECO:0000256" key="7">
    <source>
        <dbReference type="ARBA" id="ARBA00022839"/>
    </source>
</evidence>
<dbReference type="Gene3D" id="1.10.486.10">
    <property type="entry name" value="PCRA, domain 4"/>
    <property type="match status" value="1"/>
</dbReference>
<dbReference type="Gene3D" id="3.40.50.300">
    <property type="entry name" value="P-loop containing nucleotide triphosphate hydrolases"/>
    <property type="match status" value="2"/>
</dbReference>
<dbReference type="Gene3D" id="1.10.3170.10">
    <property type="entry name" value="Recbcd, chain B, domain 2"/>
    <property type="match status" value="1"/>
</dbReference>
<evidence type="ECO:0000256" key="8">
    <source>
        <dbReference type="ARBA" id="ARBA00022840"/>
    </source>
</evidence>
<evidence type="ECO:0000256" key="5">
    <source>
        <dbReference type="ARBA" id="ARBA00022801"/>
    </source>
</evidence>
<proteinExistence type="inferred from homology"/>
<dbReference type="GO" id="GO:0005829">
    <property type="term" value="C:cytosol"/>
    <property type="evidence" value="ECO:0007669"/>
    <property type="project" value="TreeGrafter"/>
</dbReference>
<dbReference type="InterPro" id="IPR011335">
    <property type="entry name" value="Restrct_endonuc-II-like"/>
</dbReference>
<keyword evidence="1 15" id="KW-0540">Nuclease</keyword>
<dbReference type="Pfam" id="PF13361">
    <property type="entry name" value="UvrD_C"/>
    <property type="match status" value="2"/>
</dbReference>
<reference evidence="19 20" key="1">
    <citation type="submission" date="2016-10" db="EMBL/GenBank/DDBJ databases">
        <authorList>
            <person name="de Groot N.N."/>
        </authorList>
    </citation>
    <scope>NUCLEOTIDE SEQUENCE [LARGE SCALE GENOMIC DNA]</scope>
    <source>
        <strain evidence="19 20">DSM 19706</strain>
    </source>
</reference>
<feature type="binding site" evidence="15">
    <location>
        <position position="1040"/>
    </location>
    <ligand>
        <name>Mg(2+)</name>
        <dbReference type="ChEBI" id="CHEBI:18420"/>
    </ligand>
</feature>
<dbReference type="InterPro" id="IPR014016">
    <property type="entry name" value="UvrD-like_ATP-bd"/>
</dbReference>
<dbReference type="InterPro" id="IPR011604">
    <property type="entry name" value="PDDEXK-like_dom_sf"/>
</dbReference>
<feature type="domain" description="UvrD-like helicase ATP-binding" evidence="17">
    <location>
        <begin position="1"/>
        <end position="436"/>
    </location>
</feature>
<comment type="domain">
    <text evidence="15">The N-terminal DNA-binding domain is a ssDNA-dependent ATPase and has ATP-dependent 3'-5' helicase function. This domain interacts with RecC.</text>
</comment>
<name>A0A1I0EW66_THASX</name>
<dbReference type="Pfam" id="PF12705">
    <property type="entry name" value="PDDEXK_1"/>
    <property type="match status" value="1"/>
</dbReference>